<reference evidence="1 2" key="1">
    <citation type="submission" date="2019-12" db="EMBL/GenBank/DDBJ databases">
        <title>The draft genomic sequence of strain Chitinophaga oryziterrae JCM 16595.</title>
        <authorList>
            <person name="Zhang X."/>
        </authorList>
    </citation>
    <scope>NUCLEOTIDE SEQUENCE [LARGE SCALE GENOMIC DNA]</scope>
    <source>
        <strain evidence="1 2">JCM 16595</strain>
    </source>
</reference>
<proteinExistence type="predicted"/>
<dbReference type="Proteomes" id="UP000468388">
    <property type="component" value="Unassembled WGS sequence"/>
</dbReference>
<accession>A0A6N8JB46</accession>
<keyword evidence="2" id="KW-1185">Reference proteome</keyword>
<comment type="caution">
    <text evidence="1">The sequence shown here is derived from an EMBL/GenBank/DDBJ whole genome shotgun (WGS) entry which is preliminary data.</text>
</comment>
<dbReference type="SUPFAM" id="SSF55331">
    <property type="entry name" value="Tautomerase/MIF"/>
    <property type="match status" value="1"/>
</dbReference>
<sequence>MPIIELKVSGQEDPTLAQELVNEISRLTKEVLKKKPEVTVVTVSFVPDYLWFINSVSLAVLKTKSFHLNIKLSDSSNLKIDKADYIQAVHKSLTSLLRSVHPVSYTAIQEMKADAYGYEGLTIEYKYINNQITAFSQKILNKKT</sequence>
<evidence type="ECO:0000313" key="1">
    <source>
        <dbReference type="EMBL" id="MVT41489.1"/>
    </source>
</evidence>
<dbReference type="OrthoDB" id="9803586at2"/>
<dbReference type="AlphaFoldDB" id="A0A6N8JB46"/>
<gene>
    <name evidence="1" type="ORF">GO495_12920</name>
</gene>
<dbReference type="EMBL" id="WRXO01000003">
    <property type="protein sequence ID" value="MVT41489.1"/>
    <property type="molecule type" value="Genomic_DNA"/>
</dbReference>
<dbReference type="InterPro" id="IPR014347">
    <property type="entry name" value="Tautomerase/MIF_sf"/>
</dbReference>
<dbReference type="Gene3D" id="3.30.429.10">
    <property type="entry name" value="Macrophage Migration Inhibitory Factor"/>
    <property type="match status" value="1"/>
</dbReference>
<protein>
    <submittedName>
        <fullName evidence="1">4-oxalocrotonate tautomerase</fullName>
    </submittedName>
</protein>
<name>A0A6N8JB46_9BACT</name>
<organism evidence="1 2">
    <name type="scientific">Chitinophaga oryziterrae</name>
    <dbReference type="NCBI Taxonomy" id="1031224"/>
    <lineage>
        <taxon>Bacteria</taxon>
        <taxon>Pseudomonadati</taxon>
        <taxon>Bacteroidota</taxon>
        <taxon>Chitinophagia</taxon>
        <taxon>Chitinophagales</taxon>
        <taxon>Chitinophagaceae</taxon>
        <taxon>Chitinophaga</taxon>
    </lineage>
</organism>
<evidence type="ECO:0000313" key="2">
    <source>
        <dbReference type="Proteomes" id="UP000468388"/>
    </source>
</evidence>
<dbReference type="RefSeq" id="WP_157300114.1">
    <property type="nucleotide sequence ID" value="NZ_BAAAZB010000025.1"/>
</dbReference>